<name>A0A0E9P5B4_ANGAN</name>
<protein>
    <submittedName>
        <fullName evidence="1">Uncharacterized protein</fullName>
    </submittedName>
</protein>
<reference evidence="1" key="2">
    <citation type="journal article" date="2015" name="Fish Shellfish Immunol.">
        <title>Early steps in the European eel (Anguilla anguilla)-Vibrio vulnificus interaction in the gills: Role of the RtxA13 toxin.</title>
        <authorList>
            <person name="Callol A."/>
            <person name="Pajuelo D."/>
            <person name="Ebbesson L."/>
            <person name="Teles M."/>
            <person name="MacKenzie S."/>
            <person name="Amaro C."/>
        </authorList>
    </citation>
    <scope>NUCLEOTIDE SEQUENCE</scope>
</reference>
<dbReference type="EMBL" id="GBXM01109185">
    <property type="protein sequence ID" value="JAG99391.1"/>
    <property type="molecule type" value="Transcribed_RNA"/>
</dbReference>
<sequence length="18" mass="1829">MVGPQTIVVPQAKDSTTG</sequence>
<reference evidence="1" key="1">
    <citation type="submission" date="2014-11" db="EMBL/GenBank/DDBJ databases">
        <authorList>
            <person name="Amaro Gonzalez C."/>
        </authorList>
    </citation>
    <scope>NUCLEOTIDE SEQUENCE</scope>
</reference>
<organism evidence="1">
    <name type="scientific">Anguilla anguilla</name>
    <name type="common">European freshwater eel</name>
    <name type="synonym">Muraena anguilla</name>
    <dbReference type="NCBI Taxonomy" id="7936"/>
    <lineage>
        <taxon>Eukaryota</taxon>
        <taxon>Metazoa</taxon>
        <taxon>Chordata</taxon>
        <taxon>Craniata</taxon>
        <taxon>Vertebrata</taxon>
        <taxon>Euteleostomi</taxon>
        <taxon>Actinopterygii</taxon>
        <taxon>Neopterygii</taxon>
        <taxon>Teleostei</taxon>
        <taxon>Anguilliformes</taxon>
        <taxon>Anguillidae</taxon>
        <taxon>Anguilla</taxon>
    </lineage>
</organism>
<dbReference type="AlphaFoldDB" id="A0A0E9P5B4"/>
<evidence type="ECO:0000313" key="1">
    <source>
        <dbReference type="EMBL" id="JAG99391.1"/>
    </source>
</evidence>
<proteinExistence type="predicted"/>
<accession>A0A0E9P5B4</accession>